<dbReference type="AlphaFoldDB" id="A0A366M9E5"/>
<dbReference type="SUPFAM" id="SSF51126">
    <property type="entry name" value="Pectin lyase-like"/>
    <property type="match status" value="1"/>
</dbReference>
<organism evidence="1 2">
    <name type="scientific">Candidatus Methanobinarius endosymbioticus</name>
    <dbReference type="NCBI Taxonomy" id="2006182"/>
    <lineage>
        <taxon>Archaea</taxon>
        <taxon>Methanobacteriati</taxon>
        <taxon>Methanobacteriota</taxon>
        <taxon>Methanomada group</taxon>
        <taxon>Methanobacteria</taxon>
        <taxon>Methanobacteriales</taxon>
        <taxon>Methanobacteriaceae</taxon>
        <taxon>Candidatus Methanobinarius</taxon>
    </lineage>
</organism>
<accession>A0A366M9E5</accession>
<evidence type="ECO:0000313" key="1">
    <source>
        <dbReference type="EMBL" id="RBQ22805.1"/>
    </source>
</evidence>
<proteinExistence type="predicted"/>
<dbReference type="EMBL" id="NIZT01000039">
    <property type="protein sequence ID" value="RBQ22805.1"/>
    <property type="molecule type" value="Genomic_DNA"/>
</dbReference>
<protein>
    <recommendedName>
        <fullName evidence="3">Right handed beta helix domain-containing protein</fullName>
    </recommendedName>
</protein>
<gene>
    <name evidence="1" type="ORF">ALNOE001_14980</name>
</gene>
<comment type="caution">
    <text evidence="1">The sequence shown here is derived from an EMBL/GenBank/DDBJ whole genome shotgun (WGS) entry which is preliminary data.</text>
</comment>
<evidence type="ECO:0008006" key="3">
    <source>
        <dbReference type="Google" id="ProtNLM"/>
    </source>
</evidence>
<keyword evidence="2" id="KW-1185">Reference proteome</keyword>
<name>A0A366M9E5_9EURY</name>
<sequence length="104" mass="11458">MTIQSAKHDGTNSQDIIVDGEGLYQIFSIDSDCYVNIYGITFINGKSEYGGAIDSEGNLKIEDSIFKNNIATEYGGTICSDGEELNIYIKNSRFINNSALRENT</sequence>
<evidence type="ECO:0000313" key="2">
    <source>
        <dbReference type="Proteomes" id="UP000253099"/>
    </source>
</evidence>
<dbReference type="Proteomes" id="UP000253099">
    <property type="component" value="Unassembled WGS sequence"/>
</dbReference>
<reference evidence="1 2" key="1">
    <citation type="submission" date="2018-06" db="EMBL/GenBank/DDBJ databases">
        <title>Genomic insight into two independent archaeal endosymbiosis events.</title>
        <authorList>
            <person name="Lind A.E."/>
            <person name="Lewis W.H."/>
            <person name="Spang A."/>
            <person name="Guy L."/>
            <person name="Embley M.T."/>
            <person name="Ettema T.J.G."/>
        </authorList>
    </citation>
    <scope>NUCLEOTIDE SEQUENCE [LARGE SCALE GENOMIC DNA]</scope>
    <source>
        <strain evidence="1">NOE</strain>
    </source>
</reference>
<dbReference type="InterPro" id="IPR011050">
    <property type="entry name" value="Pectin_lyase_fold/virulence"/>
</dbReference>